<feature type="transmembrane region" description="Helical" evidence="6">
    <location>
        <begin position="825"/>
        <end position="848"/>
    </location>
</feature>
<feature type="coiled-coil region" evidence="5">
    <location>
        <begin position="452"/>
        <end position="547"/>
    </location>
</feature>
<evidence type="ECO:0000256" key="2">
    <source>
        <dbReference type="ARBA" id="ARBA00022692"/>
    </source>
</evidence>
<dbReference type="Proteomes" id="UP000195991">
    <property type="component" value="Unassembled WGS sequence"/>
</dbReference>
<name>A0A1C3ZPJ0_BACTU</name>
<dbReference type="EMBL" id="FMBI01000017">
    <property type="protein sequence ID" value="SCB84130.1"/>
    <property type="molecule type" value="Genomic_DNA"/>
</dbReference>
<feature type="transmembrane region" description="Helical" evidence="6">
    <location>
        <begin position="20"/>
        <end position="38"/>
    </location>
</feature>
<dbReference type="NCBIfam" id="TIGR03062">
    <property type="entry name" value="pip_yhgE_Cterm"/>
    <property type="match status" value="1"/>
</dbReference>
<keyword evidence="5" id="KW-0175">Coiled coil</keyword>
<accession>A0A1C3ZPJ0</accession>
<evidence type="ECO:0000256" key="1">
    <source>
        <dbReference type="ARBA" id="ARBA00004141"/>
    </source>
</evidence>
<dbReference type="GO" id="GO:0016020">
    <property type="term" value="C:membrane"/>
    <property type="evidence" value="ECO:0007669"/>
    <property type="project" value="UniProtKB-SubCell"/>
</dbReference>
<dbReference type="Pfam" id="PF12698">
    <property type="entry name" value="ABC2_membrane_3"/>
    <property type="match status" value="2"/>
</dbReference>
<sequence length="981" mass="108477">MKQIWRIYKTDLRNVAKHWAAIVIVLGLMILPSLYAWFNIKASWDPYGNTKGIQIAVSNQDAGSNLRGKDINIGKEIVDSLKKDKNFGWKFVDEKQAIYGVERGDYSASITIPKDFSEKIATVLDENPQKPEIEYYVNEKVNAIAPKITAKGASGLTEEISKNFVKTANGEIFEIFNDLGIDLETNLPSIEKVKDLVFKLEAQFPEMNTLMDKALDDATRAEDVVKVAQKELPVVESVINDGQEALGNLDKFFARNDETLNRAPGTIKNNLTVMKQGLDAAAEITDYLKNPAFDFNLTLPDPAKLPELPNITIPQIPEIPALPQVNGEGYKNIAKNIDQTVNNVFNSTRVGTAYVKSVMDGLQNKGVDPAVAQKNVQDASKLLQERIDSVSYLIDFFTAFKESASTDFGKQFFGNRVESLTVLKNSMVDANNRVKHVGDLISSGQEVKQDVRDAVNQKLDAVNNLVNQAEKDYNATFVADFEKAVSTAEQLKNKADNVKEDAQQLRGNLNQDINKANEILNNGRENYDQAVADYAKLKTSLEKARADLSNKGVNGLDSTKVALNDLNGQFQAGWNLVNDMIPVLESTNKVLADVNSDKNLNGTIAKLNKAKDGLQKGMDLTDKGIDAINKGQKPAADVIESINEVSKNVSAQLGDILAKYDSEITPNFNAAIARTKEMSKNTSQILKEADKKLPDVKKLLEDSSKGLVDGKKKLTDIKADMPETEKKIKDLANKIRDFESEEDIKDIIRLLKNDVEKQSDYFANPVNLKENKLFAMPNYGSAMSPFYTVLALWVGALLMVSLLTVEVHEEGANYKSHEIYFGRLLTFLTIGLSQAFIVSMGDIFLLGTYVVDKFWFVLFSLFIGGVFVCIVYSLVSIFGNVGKSMAIILLVLQVAGSGGTFPIQMTPPFFQAIYPFLPFTYAISAIRETVGGMLWDIVTRDLLVLSVFVVVIVIAALLLKTPINKSSEKFVENAKGSKIIH</sequence>
<reference evidence="8 9" key="1">
    <citation type="submission" date="2016-08" db="EMBL/GenBank/DDBJ databases">
        <authorList>
            <person name="Seilhamer J.J."/>
        </authorList>
    </citation>
    <scope>NUCLEOTIDE SEQUENCE [LARGE SCALE GENOMIC DNA]</scope>
    <source>
        <strain evidence="8 9">IEBC_T61001</strain>
    </source>
</reference>
<comment type="subcellular location">
    <subcellularLocation>
        <location evidence="1">Membrane</location>
        <topology evidence="1">Multi-pass membrane protein</topology>
    </subcellularLocation>
</comment>
<keyword evidence="2 6" id="KW-0812">Transmembrane</keyword>
<dbReference type="GO" id="GO:0140359">
    <property type="term" value="F:ABC-type transporter activity"/>
    <property type="evidence" value="ECO:0007669"/>
    <property type="project" value="InterPro"/>
</dbReference>
<dbReference type="RefSeq" id="WP_087982299.1">
    <property type="nucleotide sequence ID" value="NZ_FMBI01000017.1"/>
</dbReference>
<feature type="transmembrane region" description="Helical" evidence="6">
    <location>
        <begin position="942"/>
        <end position="959"/>
    </location>
</feature>
<keyword evidence="3 6" id="KW-1133">Transmembrane helix</keyword>
<dbReference type="AlphaFoldDB" id="A0A1C3ZPJ0"/>
<gene>
    <name evidence="8" type="ORF">BTT61001_00364</name>
</gene>
<organism evidence="8 9">
    <name type="scientific">Bacillus thuringiensis</name>
    <dbReference type="NCBI Taxonomy" id="1428"/>
    <lineage>
        <taxon>Bacteria</taxon>
        <taxon>Bacillati</taxon>
        <taxon>Bacillota</taxon>
        <taxon>Bacilli</taxon>
        <taxon>Bacillales</taxon>
        <taxon>Bacillaceae</taxon>
        <taxon>Bacillus</taxon>
        <taxon>Bacillus cereus group</taxon>
    </lineage>
</organism>
<evidence type="ECO:0000256" key="4">
    <source>
        <dbReference type="ARBA" id="ARBA00023136"/>
    </source>
</evidence>
<dbReference type="NCBIfam" id="TIGR03061">
    <property type="entry name" value="pip_yhgE_Nterm"/>
    <property type="match status" value="1"/>
</dbReference>
<dbReference type="InterPro" id="IPR017501">
    <property type="entry name" value="Phage_infect_YhgE_C"/>
</dbReference>
<feature type="coiled-coil region" evidence="5">
    <location>
        <begin position="714"/>
        <end position="741"/>
    </location>
</feature>
<protein>
    <submittedName>
        <fullName evidence="8">Phage infection protein</fullName>
    </submittedName>
</protein>
<proteinExistence type="predicted"/>
<dbReference type="InterPro" id="IPR051328">
    <property type="entry name" value="T7SS_ABC-Transporter"/>
</dbReference>
<evidence type="ECO:0000256" key="6">
    <source>
        <dbReference type="SAM" id="Phobius"/>
    </source>
</evidence>
<evidence type="ECO:0000313" key="9">
    <source>
        <dbReference type="Proteomes" id="UP000195991"/>
    </source>
</evidence>
<keyword evidence="4 6" id="KW-0472">Membrane</keyword>
<feature type="transmembrane region" description="Helical" evidence="6">
    <location>
        <begin position="887"/>
        <end position="905"/>
    </location>
</feature>
<feature type="domain" description="ABC-2 type transporter transmembrane" evidence="7">
    <location>
        <begin position="22"/>
        <end position="160"/>
    </location>
</feature>
<feature type="transmembrane region" description="Helical" evidence="6">
    <location>
        <begin position="854"/>
        <end position="875"/>
    </location>
</feature>
<feature type="domain" description="ABC-2 type transporter transmembrane" evidence="7">
    <location>
        <begin position="602"/>
        <end position="958"/>
    </location>
</feature>
<dbReference type="InterPro" id="IPR013525">
    <property type="entry name" value="ABC2_TM"/>
</dbReference>
<evidence type="ECO:0000256" key="5">
    <source>
        <dbReference type="SAM" id="Coils"/>
    </source>
</evidence>
<dbReference type="PANTHER" id="PTHR43077">
    <property type="entry name" value="TRANSPORT PERMEASE YVFS-RELATED"/>
    <property type="match status" value="1"/>
</dbReference>
<feature type="transmembrane region" description="Helical" evidence="6">
    <location>
        <begin position="786"/>
        <end position="805"/>
    </location>
</feature>
<evidence type="ECO:0000256" key="3">
    <source>
        <dbReference type="ARBA" id="ARBA00022989"/>
    </source>
</evidence>
<evidence type="ECO:0000313" key="8">
    <source>
        <dbReference type="EMBL" id="SCB84130.1"/>
    </source>
</evidence>
<dbReference type="Gene3D" id="3.40.1710.10">
    <property type="entry name" value="abc type-2 transporter like domain"/>
    <property type="match status" value="1"/>
</dbReference>
<dbReference type="PANTHER" id="PTHR43077:SF10">
    <property type="entry name" value="TRANSPORT PERMEASE PROTEIN"/>
    <property type="match status" value="1"/>
</dbReference>
<evidence type="ECO:0000259" key="7">
    <source>
        <dbReference type="Pfam" id="PF12698"/>
    </source>
</evidence>
<dbReference type="InterPro" id="IPR017500">
    <property type="entry name" value="Phage_infect_YhgE_N"/>
</dbReference>